<protein>
    <submittedName>
        <fullName evidence="7">High-affinity branched-chain amino acid transport ATP-binding protein LivF</fullName>
    </submittedName>
</protein>
<dbReference type="SUPFAM" id="SSF52540">
    <property type="entry name" value="P-loop containing nucleoside triphosphate hydrolases"/>
    <property type="match status" value="1"/>
</dbReference>
<organism evidence="7 8">
    <name type="scientific">Pseudogemmobacter humi</name>
    <dbReference type="NCBI Taxonomy" id="2483812"/>
    <lineage>
        <taxon>Bacteria</taxon>
        <taxon>Pseudomonadati</taxon>
        <taxon>Pseudomonadota</taxon>
        <taxon>Alphaproteobacteria</taxon>
        <taxon>Rhodobacterales</taxon>
        <taxon>Paracoccaceae</taxon>
        <taxon>Pseudogemmobacter</taxon>
    </lineage>
</organism>
<evidence type="ECO:0000256" key="4">
    <source>
        <dbReference type="ARBA" id="ARBA00022840"/>
    </source>
</evidence>
<evidence type="ECO:0000256" key="5">
    <source>
        <dbReference type="ARBA" id="ARBA00022970"/>
    </source>
</evidence>
<dbReference type="OrthoDB" id="9806149at2"/>
<evidence type="ECO:0000259" key="6">
    <source>
        <dbReference type="PROSITE" id="PS50893"/>
    </source>
</evidence>
<dbReference type="GO" id="GO:0016887">
    <property type="term" value="F:ATP hydrolysis activity"/>
    <property type="evidence" value="ECO:0007669"/>
    <property type="project" value="InterPro"/>
</dbReference>
<dbReference type="PROSITE" id="PS50893">
    <property type="entry name" value="ABC_TRANSPORTER_2"/>
    <property type="match status" value="1"/>
</dbReference>
<keyword evidence="3" id="KW-0547">Nucleotide-binding</keyword>
<dbReference type="GO" id="GO:0015658">
    <property type="term" value="F:branched-chain amino acid transmembrane transporter activity"/>
    <property type="evidence" value="ECO:0007669"/>
    <property type="project" value="TreeGrafter"/>
</dbReference>
<evidence type="ECO:0000313" key="8">
    <source>
        <dbReference type="Proteomes" id="UP000277498"/>
    </source>
</evidence>
<name>A0A3P5WEX3_9RHOB</name>
<dbReference type="PANTHER" id="PTHR43820:SF2">
    <property type="entry name" value="ABC TRANSPORTER ATP-BINDING PROTEIN"/>
    <property type="match status" value="1"/>
</dbReference>
<dbReference type="InterPro" id="IPR052156">
    <property type="entry name" value="BCAA_Transport_ATP-bd_LivF"/>
</dbReference>
<evidence type="ECO:0000256" key="1">
    <source>
        <dbReference type="ARBA" id="ARBA00005417"/>
    </source>
</evidence>
<dbReference type="PANTHER" id="PTHR43820">
    <property type="entry name" value="HIGH-AFFINITY BRANCHED-CHAIN AMINO ACID TRANSPORT ATP-BINDING PROTEIN LIVF"/>
    <property type="match status" value="1"/>
</dbReference>
<dbReference type="SMART" id="SM00382">
    <property type="entry name" value="AAA"/>
    <property type="match status" value="1"/>
</dbReference>
<proteinExistence type="inferred from homology"/>
<evidence type="ECO:0000256" key="3">
    <source>
        <dbReference type="ARBA" id="ARBA00022741"/>
    </source>
</evidence>
<keyword evidence="5" id="KW-0029">Amino-acid transport</keyword>
<keyword evidence="4 7" id="KW-0067">ATP-binding</keyword>
<dbReference type="InterPro" id="IPR017871">
    <property type="entry name" value="ABC_transporter-like_CS"/>
</dbReference>
<evidence type="ECO:0000256" key="2">
    <source>
        <dbReference type="ARBA" id="ARBA00022448"/>
    </source>
</evidence>
<dbReference type="Gene3D" id="3.40.50.300">
    <property type="entry name" value="P-loop containing nucleotide triphosphate hydrolases"/>
    <property type="match status" value="1"/>
</dbReference>
<evidence type="ECO:0000313" key="7">
    <source>
        <dbReference type="EMBL" id="VDC19079.1"/>
    </source>
</evidence>
<keyword evidence="2" id="KW-0813">Transport</keyword>
<feature type="domain" description="ABC transporter" evidence="6">
    <location>
        <begin position="2"/>
        <end position="233"/>
    </location>
</feature>
<reference evidence="7 8" key="1">
    <citation type="submission" date="2018-11" db="EMBL/GenBank/DDBJ databases">
        <authorList>
            <person name="Criscuolo A."/>
        </authorList>
    </citation>
    <scope>NUCLEOTIDE SEQUENCE [LARGE SCALE GENOMIC DNA]</scope>
    <source>
        <strain evidence="7">ACIP111625</strain>
    </source>
</reference>
<dbReference type="PROSITE" id="PS00211">
    <property type="entry name" value="ABC_TRANSPORTER_1"/>
    <property type="match status" value="1"/>
</dbReference>
<dbReference type="CDD" id="cd03224">
    <property type="entry name" value="ABC_TM1139_LivF_branched"/>
    <property type="match status" value="1"/>
</dbReference>
<sequence>MLKVQNLTGGYDRSQILFDMNFEVGAGEVICLMGRNGMGKTTTVKTMMGLLPAWKGAVEFEGRKLNGLSAARVARGGFGLVPEGRQVFPNLTVDENLRVAAANRRGEENPWTTGKIYDLFPGLHERAGSWANLLSGGEQQMLAIGRALMTNPKLLILDEATEGLAPVIRDQIWACIGRLRGLGQSIIVIDKHIRRLLDVADRFYVVEKGRTVWEGTPERVRAEEDKVKAFLSV</sequence>
<dbReference type="AlphaFoldDB" id="A0A3P5WEX3"/>
<dbReference type="Pfam" id="PF00005">
    <property type="entry name" value="ABC_tran"/>
    <property type="match status" value="1"/>
</dbReference>
<dbReference type="InterPro" id="IPR027417">
    <property type="entry name" value="P-loop_NTPase"/>
</dbReference>
<dbReference type="GO" id="GO:0015807">
    <property type="term" value="P:L-amino acid transport"/>
    <property type="evidence" value="ECO:0007669"/>
    <property type="project" value="TreeGrafter"/>
</dbReference>
<gene>
    <name evidence="7" type="primary">livF_1</name>
    <name evidence="7" type="ORF">XINFAN_00079</name>
</gene>
<comment type="similarity">
    <text evidence="1">Belongs to the ABC transporter superfamily.</text>
</comment>
<dbReference type="RefSeq" id="WP_124084605.1">
    <property type="nucleotide sequence ID" value="NZ_UXAW01000026.1"/>
</dbReference>
<dbReference type="Proteomes" id="UP000277498">
    <property type="component" value="Unassembled WGS sequence"/>
</dbReference>
<dbReference type="InterPro" id="IPR003439">
    <property type="entry name" value="ABC_transporter-like_ATP-bd"/>
</dbReference>
<keyword evidence="8" id="KW-1185">Reference proteome</keyword>
<dbReference type="InterPro" id="IPR003593">
    <property type="entry name" value="AAA+_ATPase"/>
</dbReference>
<dbReference type="GO" id="GO:0005524">
    <property type="term" value="F:ATP binding"/>
    <property type="evidence" value="ECO:0007669"/>
    <property type="project" value="UniProtKB-KW"/>
</dbReference>
<dbReference type="EMBL" id="UXAW01000026">
    <property type="protein sequence ID" value="VDC19079.1"/>
    <property type="molecule type" value="Genomic_DNA"/>
</dbReference>
<accession>A0A3P5WEX3</accession>